<reference evidence="4" key="1">
    <citation type="submission" date="2021-01" db="EMBL/GenBank/DDBJ databases">
        <title>Whole genome shotgun sequence of Sinosporangium siamense NBRC 109515.</title>
        <authorList>
            <person name="Komaki H."/>
            <person name="Tamura T."/>
        </authorList>
    </citation>
    <scope>NUCLEOTIDE SEQUENCE</scope>
    <source>
        <strain evidence="4">NBRC 109515</strain>
    </source>
</reference>
<dbReference type="AlphaFoldDB" id="A0A919RFF3"/>
<accession>A0A919RFF3</accession>
<feature type="domain" description="DUF6286" evidence="3">
    <location>
        <begin position="124"/>
        <end position="228"/>
    </location>
</feature>
<evidence type="ECO:0000259" key="3">
    <source>
        <dbReference type="Pfam" id="PF19803"/>
    </source>
</evidence>
<feature type="transmembrane region" description="Helical" evidence="2">
    <location>
        <begin position="71"/>
        <end position="94"/>
    </location>
</feature>
<dbReference type="InterPro" id="IPR046253">
    <property type="entry name" value="DUF6286"/>
</dbReference>
<evidence type="ECO:0000256" key="2">
    <source>
        <dbReference type="SAM" id="Phobius"/>
    </source>
</evidence>
<evidence type="ECO:0000313" key="5">
    <source>
        <dbReference type="Proteomes" id="UP000606172"/>
    </source>
</evidence>
<keyword evidence="2" id="KW-0812">Transmembrane</keyword>
<dbReference type="EMBL" id="BOOW01000018">
    <property type="protein sequence ID" value="GII92648.1"/>
    <property type="molecule type" value="Genomic_DNA"/>
</dbReference>
<evidence type="ECO:0000256" key="1">
    <source>
        <dbReference type="SAM" id="MobiDB-lite"/>
    </source>
</evidence>
<keyword evidence="2" id="KW-1133">Transmembrane helix</keyword>
<feature type="transmembrane region" description="Helical" evidence="2">
    <location>
        <begin position="114"/>
        <end position="134"/>
    </location>
</feature>
<feature type="compositionally biased region" description="Basic and acidic residues" evidence="1">
    <location>
        <begin position="26"/>
        <end position="37"/>
    </location>
</feature>
<name>A0A919RFF3_9ACTN</name>
<keyword evidence="5" id="KW-1185">Reference proteome</keyword>
<protein>
    <recommendedName>
        <fullName evidence="3">DUF6286 domain-containing protein</fullName>
    </recommendedName>
</protein>
<gene>
    <name evidence="4" type="ORF">Ssi02_28790</name>
</gene>
<dbReference type="Pfam" id="PF19803">
    <property type="entry name" value="DUF6286"/>
    <property type="match status" value="1"/>
</dbReference>
<dbReference type="Proteomes" id="UP000606172">
    <property type="component" value="Unassembled WGS sequence"/>
</dbReference>
<keyword evidence="2" id="KW-0472">Membrane</keyword>
<proteinExistence type="predicted"/>
<sequence>MSTVPPEPPDTRASGPATGPATKAMDNSHDQPPRDEGTASTTPRSDTVPIMSAADRTAVHAFRPRRTLPSVIVSVLLILFGVVVAIGAFSTLAGRPAYGPLLNWASATPWQNPPLLIGAAIAVLIGLWLIVLALRPGRPSLVPLHTGDQELVMGMRRRSFARSLAQAAEAVSGINRAKVRLGGGSAHVIARTRLHDTRGLAEKVRHAVETQMHVLGPISSYPVRVDLRGE</sequence>
<evidence type="ECO:0000313" key="4">
    <source>
        <dbReference type="EMBL" id="GII92648.1"/>
    </source>
</evidence>
<comment type="caution">
    <text evidence="4">The sequence shown here is derived from an EMBL/GenBank/DDBJ whole genome shotgun (WGS) entry which is preliminary data.</text>
</comment>
<feature type="region of interest" description="Disordered" evidence="1">
    <location>
        <begin position="1"/>
        <end position="50"/>
    </location>
</feature>
<dbReference type="RefSeq" id="WP_204025619.1">
    <property type="nucleotide sequence ID" value="NZ_BOOW01000018.1"/>
</dbReference>
<organism evidence="4 5">
    <name type="scientific">Sinosporangium siamense</name>
    <dbReference type="NCBI Taxonomy" id="1367973"/>
    <lineage>
        <taxon>Bacteria</taxon>
        <taxon>Bacillati</taxon>
        <taxon>Actinomycetota</taxon>
        <taxon>Actinomycetes</taxon>
        <taxon>Streptosporangiales</taxon>
        <taxon>Streptosporangiaceae</taxon>
        <taxon>Sinosporangium</taxon>
    </lineage>
</organism>